<dbReference type="Proteomes" id="UP000077202">
    <property type="component" value="Unassembled WGS sequence"/>
</dbReference>
<name>A0A176W3M3_MARPO</name>
<evidence type="ECO:0000313" key="1">
    <source>
        <dbReference type="EMBL" id="OAE27201.1"/>
    </source>
</evidence>
<evidence type="ECO:0000313" key="2">
    <source>
        <dbReference type="Proteomes" id="UP000077202"/>
    </source>
</evidence>
<reference evidence="1" key="1">
    <citation type="submission" date="2016-03" db="EMBL/GenBank/DDBJ databases">
        <title>Mechanisms controlling the formation of the plant cell surface in tip-growing cells are functionally conserved among land plants.</title>
        <authorList>
            <person name="Honkanen S."/>
            <person name="Jones V.A."/>
            <person name="Morieri G."/>
            <person name="Champion C."/>
            <person name="Hetherington A.J."/>
            <person name="Kelly S."/>
            <person name="Saint-Marcoux D."/>
            <person name="Proust H."/>
            <person name="Prescott H."/>
            <person name="Dolan L."/>
        </authorList>
    </citation>
    <scope>NUCLEOTIDE SEQUENCE [LARGE SCALE GENOMIC DNA]</scope>
    <source>
        <tissue evidence="1">Whole gametophyte</tissue>
    </source>
</reference>
<keyword evidence="2" id="KW-1185">Reference proteome</keyword>
<dbReference type="EMBL" id="LVLJ01001953">
    <property type="protein sequence ID" value="OAE27201.1"/>
    <property type="molecule type" value="Genomic_DNA"/>
</dbReference>
<accession>A0A176W3M3</accession>
<dbReference type="AlphaFoldDB" id="A0A176W3M3"/>
<protein>
    <submittedName>
        <fullName evidence="1">Uncharacterized protein</fullName>
    </submittedName>
</protein>
<organism evidence="1 2">
    <name type="scientific">Marchantia polymorpha subsp. ruderalis</name>
    <dbReference type="NCBI Taxonomy" id="1480154"/>
    <lineage>
        <taxon>Eukaryota</taxon>
        <taxon>Viridiplantae</taxon>
        <taxon>Streptophyta</taxon>
        <taxon>Embryophyta</taxon>
        <taxon>Marchantiophyta</taxon>
        <taxon>Marchantiopsida</taxon>
        <taxon>Marchantiidae</taxon>
        <taxon>Marchantiales</taxon>
        <taxon>Marchantiaceae</taxon>
        <taxon>Marchantia</taxon>
    </lineage>
</organism>
<comment type="caution">
    <text evidence="1">The sequence shown here is derived from an EMBL/GenBank/DDBJ whole genome shotgun (WGS) entry which is preliminary data.</text>
</comment>
<proteinExistence type="predicted"/>
<sequence length="158" mass="17049">MAAWIKQLEQRLDAMATSGERASSSHVGEDFSYLASAAQVETSVGVMRVAARALEPSDVTVELDPQRDEVATLCDCGSVTATSAEICKDIVGLSSTSPAYILENVQLLDDTQIQFMANVHEDPRVQQLMESNADEHERALGFPIGTTMTSSVLEASQR</sequence>
<gene>
    <name evidence="1" type="ORF">AXG93_4311s1000</name>
</gene>